<dbReference type="GO" id="GO:0003712">
    <property type="term" value="F:transcription coregulator activity"/>
    <property type="evidence" value="ECO:0007669"/>
    <property type="project" value="InterPro"/>
</dbReference>
<name>A0AAQ4E8X1_AMBAM</name>
<organism evidence="15 16">
    <name type="scientific">Amblyomma americanum</name>
    <name type="common">Lone star tick</name>
    <dbReference type="NCBI Taxonomy" id="6943"/>
    <lineage>
        <taxon>Eukaryota</taxon>
        <taxon>Metazoa</taxon>
        <taxon>Ecdysozoa</taxon>
        <taxon>Arthropoda</taxon>
        <taxon>Chelicerata</taxon>
        <taxon>Arachnida</taxon>
        <taxon>Acari</taxon>
        <taxon>Parasitiformes</taxon>
        <taxon>Ixodida</taxon>
        <taxon>Ixodoidea</taxon>
        <taxon>Ixodidae</taxon>
        <taxon>Amblyomminae</taxon>
        <taxon>Amblyomma</taxon>
    </lineage>
</organism>
<evidence type="ECO:0000256" key="1">
    <source>
        <dbReference type="ARBA" id="ARBA00004123"/>
    </source>
</evidence>
<evidence type="ECO:0000256" key="12">
    <source>
        <dbReference type="RuleBase" id="RU364059"/>
    </source>
</evidence>
<evidence type="ECO:0000256" key="7">
    <source>
        <dbReference type="ARBA" id="ARBA00023015"/>
    </source>
</evidence>
<feature type="region of interest" description="Disordered" evidence="13">
    <location>
        <begin position="1028"/>
        <end position="1056"/>
    </location>
</feature>
<evidence type="ECO:0000259" key="14">
    <source>
        <dbReference type="Pfam" id="PF10744"/>
    </source>
</evidence>
<evidence type="ECO:0000256" key="6">
    <source>
        <dbReference type="ARBA" id="ARBA00022490"/>
    </source>
</evidence>
<dbReference type="Proteomes" id="UP001321473">
    <property type="component" value="Unassembled WGS sequence"/>
</dbReference>
<feature type="compositionally biased region" description="Low complexity" evidence="13">
    <location>
        <begin position="678"/>
        <end position="694"/>
    </location>
</feature>
<evidence type="ECO:0000256" key="2">
    <source>
        <dbReference type="ARBA" id="ARBA00004496"/>
    </source>
</evidence>
<dbReference type="PANTHER" id="PTHR12881">
    <property type="entry name" value="MEDIATOR OF RNA POLYMERASE II TRANSCRIPTION SUBUNIT 1"/>
    <property type="match status" value="1"/>
</dbReference>
<feature type="domain" description="Mediator complex subunit Med1" evidence="14">
    <location>
        <begin position="81"/>
        <end position="436"/>
    </location>
</feature>
<dbReference type="InterPro" id="IPR019680">
    <property type="entry name" value="Mediator_Med1"/>
</dbReference>
<dbReference type="Pfam" id="PF03517">
    <property type="entry name" value="Voldacs"/>
    <property type="match status" value="1"/>
</dbReference>
<feature type="compositionally biased region" description="Basic and acidic residues" evidence="13">
    <location>
        <begin position="1160"/>
        <end position="1175"/>
    </location>
</feature>
<dbReference type="InterPro" id="IPR003521">
    <property type="entry name" value="ICln"/>
</dbReference>
<gene>
    <name evidence="15" type="ORF">V5799_025641</name>
</gene>
<dbReference type="Gene3D" id="2.30.29.30">
    <property type="entry name" value="Pleckstrin-homology domain (PH domain)/Phosphotyrosine-binding domain (PTB)"/>
    <property type="match status" value="1"/>
</dbReference>
<accession>A0AAQ4E8X1</accession>
<evidence type="ECO:0000256" key="4">
    <source>
        <dbReference type="ARBA" id="ARBA00007054"/>
    </source>
</evidence>
<keyword evidence="6" id="KW-0963">Cytoplasm</keyword>
<reference evidence="15 16" key="1">
    <citation type="journal article" date="2023" name="Arcadia Sci">
        <title>De novo assembly of a long-read Amblyomma americanum tick genome.</title>
        <authorList>
            <person name="Chou S."/>
            <person name="Poskanzer K.E."/>
            <person name="Rollins M."/>
            <person name="Thuy-Boun P.S."/>
        </authorList>
    </citation>
    <scope>NUCLEOTIDE SEQUENCE [LARGE SCALE GENOMIC DNA]</scope>
    <source>
        <strain evidence="15">F_SG_1</strain>
        <tissue evidence="15">Salivary glands</tissue>
    </source>
</reference>
<proteinExistence type="inferred from homology"/>
<dbReference type="GO" id="GO:0006821">
    <property type="term" value="P:chloride transport"/>
    <property type="evidence" value="ECO:0007669"/>
    <property type="project" value="InterPro"/>
</dbReference>
<comment type="subcellular location">
    <subcellularLocation>
        <location evidence="2">Cytoplasm</location>
    </subcellularLocation>
    <subcellularLocation>
        <location evidence="1 12">Nucleus</location>
    </subcellularLocation>
</comment>
<feature type="compositionally biased region" description="Basic and acidic residues" evidence="13">
    <location>
        <begin position="1030"/>
        <end position="1048"/>
    </location>
</feature>
<comment type="similarity">
    <text evidence="3 12">Belongs to the Mediator complex subunit 1 family.</text>
</comment>
<keyword evidence="10 12" id="KW-0539">Nucleus</keyword>
<feature type="compositionally biased region" description="Acidic residues" evidence="13">
    <location>
        <begin position="1379"/>
        <end position="1392"/>
    </location>
</feature>
<feature type="compositionally biased region" description="Basic and acidic residues" evidence="13">
    <location>
        <begin position="1398"/>
        <end position="1409"/>
    </location>
</feature>
<evidence type="ECO:0000256" key="11">
    <source>
        <dbReference type="ARBA" id="ARBA00045890"/>
    </source>
</evidence>
<keyword evidence="16" id="KW-1185">Reference proteome</keyword>
<dbReference type="InterPro" id="IPR039924">
    <property type="entry name" value="ICln/Lot5/Saf5"/>
</dbReference>
<dbReference type="GO" id="GO:0005829">
    <property type="term" value="C:cytosol"/>
    <property type="evidence" value="ECO:0007669"/>
    <property type="project" value="InterPro"/>
</dbReference>
<feature type="region of interest" description="Disordered" evidence="13">
    <location>
        <begin position="1072"/>
        <end position="1202"/>
    </location>
</feature>
<protein>
    <recommendedName>
        <fullName evidence="5 12">Mediator of RNA polymerase II transcription subunit 1</fullName>
    </recommendedName>
    <alternativeName>
        <fullName evidence="12">Mediator complex subunit 1</fullName>
    </alternativeName>
</protein>
<dbReference type="EMBL" id="JARKHS020020112">
    <property type="protein sequence ID" value="KAK8771125.1"/>
    <property type="molecule type" value="Genomic_DNA"/>
</dbReference>
<evidence type="ECO:0000256" key="3">
    <source>
        <dbReference type="ARBA" id="ARBA00006210"/>
    </source>
</evidence>
<dbReference type="GO" id="GO:0000387">
    <property type="term" value="P:spliceosomal snRNP assembly"/>
    <property type="evidence" value="ECO:0007669"/>
    <property type="project" value="InterPro"/>
</dbReference>
<feature type="region of interest" description="Disordered" evidence="13">
    <location>
        <begin position="1379"/>
        <end position="1409"/>
    </location>
</feature>
<dbReference type="GO" id="GO:0005886">
    <property type="term" value="C:plasma membrane"/>
    <property type="evidence" value="ECO:0007669"/>
    <property type="project" value="InterPro"/>
</dbReference>
<feature type="region of interest" description="Disordered" evidence="13">
    <location>
        <begin position="15"/>
        <end position="37"/>
    </location>
</feature>
<feature type="region of interest" description="Disordered" evidence="13">
    <location>
        <begin position="1226"/>
        <end position="1263"/>
    </location>
</feature>
<sequence>MAAVEKPAAVASCSQIGTKDVIQTSQNGKENSNENPRENLLEKLRAKAKHYKPWGDMAKALRMAIMEKHHLVDSADRSQLQKCLDMIQKSIRVTSMQSMIERLDTITRQQGLMFTTGPGGQECFISSDMFYVEVLLEPSGTVNDVKISHHGDPLSCPELTQVLLRGDFAEFTKHLEGLASIYQLNADKKQKTKAYLALQALETDLSILSQLQSFMNEPSNLVHKSPVGILQLRKGGHPMKLTFFISPYDLLDVESKSSIPLTVEAILEKGLGHSVSVCIESSGSHKLQTTSLISVTNTPEGKNLPSFAALSNLNSTMLPASFVLKLPKPIPMALALVRQIRNVTSIECADTSTAQPLLSLIINQASEGKLTASSDRGLNVTLPDQQHCYYLLSGSPELTGVLVSGVPFTHPTHVPQILVFLRQQLLFNTLVASCVRPSSRQNAEMSHMFEVNTSSISNISISFEHPCDESLATVDLNLSEITSVKCRIYTLNSDISICTDEYASKVMQRCLSIPVTMRAVIRKAQGQRARMSSQGDSYCSALNSGGNAYLTGLPGYGPGPATGSFGDFTPAGKADSYREAEEEPGTLGSILGGPLPSQSPNMMLMSMLSDVPSASNSPAAPGFPFLGQAKPRNKRKRKATTSSDGRSPKRRDDDGTDPEEEPFLESEAGQNKAALLNPAEPAGATTEPATDDAASFLRGGASLFSDEGTDPGEVNRPPPGRKVKRVRSEEAREDIKLEREGSRSQDSGPKNLFPGGDSDKLSRSASPPVSFKIEKSGDSLKISKTESKSGSKPRDSSELRKKLDNKKERKRKRAESVDSGCHEPAVAASPEPTELSQQAFNLSTKPHGSASPSASRPPVKKSASSLVSNGKKLARPQQPALSSGTKCSAEADSRPAAKSPLQKSSPSKPVSSVTGSAYTPSTSPVAKQPPSSPTGTLKLKHLNLPSSTTITPVVAKPSLPSPTSTAAPSITIVPTTSVAGGSNNLNKPPKSRKGCLNAVIAKLTNTMASPLVGPAVPELPGTRPDVAVKLGEKRESPTLGKEGKEGRTEGGTLKEGAGIKLTVTKTSGIYKCSSGKAKMGTSSSKGTLSSGAKVKSSQKPSSLAAGASAKKVPHKVAPAKLSPSQAFPCDNASSAPRVAHNNASSLKNASKLAVPSKSGVRPEKKANEPVAEKEAGLMPPPPQSRTAPKSAETGGPPPADEAALRMLLGPAEGGDEASGEDLLTKVENGPEIGPVALTVPRASSTELRTPEDKGAAAPADVDSSPEDGLVIDFALDSRAACSCLVYTISACCNMVILTSFPPPDEGIRHREEATAAFIQTRGLGKGTLYIAESRVSWVGQDSAGFSLEYPSVALHALSRDLRAFPEECLYLMIDGDLGEEEPNENGEDDEQPASEIRFVPEDKTHCEWP</sequence>
<dbReference type="PRINTS" id="PR01348">
    <property type="entry name" value="ICLNCHANNEL"/>
</dbReference>
<dbReference type="PANTHER" id="PTHR12881:SF10">
    <property type="entry name" value="MEDIATOR OF RNA POLYMERASE II TRANSCRIPTION SUBUNIT 1"/>
    <property type="match status" value="1"/>
</dbReference>
<feature type="compositionally biased region" description="Polar residues" evidence="13">
    <location>
        <begin position="15"/>
        <end position="30"/>
    </location>
</feature>
<evidence type="ECO:0000313" key="16">
    <source>
        <dbReference type="Proteomes" id="UP001321473"/>
    </source>
</evidence>
<keyword evidence="8 12" id="KW-0010">Activator</keyword>
<feature type="compositionally biased region" description="Polar residues" evidence="13">
    <location>
        <begin position="913"/>
        <end position="925"/>
    </location>
</feature>
<dbReference type="GO" id="GO:0006884">
    <property type="term" value="P:cell volume homeostasis"/>
    <property type="evidence" value="ECO:0007669"/>
    <property type="project" value="InterPro"/>
</dbReference>
<feature type="compositionally biased region" description="Low complexity" evidence="13">
    <location>
        <begin position="898"/>
        <end position="912"/>
    </location>
</feature>
<comment type="function">
    <text evidence="11">Involved in both the assembly of spliceosomal snRNPs and the methylation of Sm proteins. Chaperone that regulates the assembly of spliceosomal U1, U2, U4 and U5 small nuclear ribonucleoproteins (snRNPs), the building blocks of the spliceosome, and thereby plays an important role in the splicing of cellular pre-mRNAs. Most spliceosomal snRNPs contain a common set of Sm proteins SNRPB, SNRPD1, SNRPD2, SNRPD3, SNRPE, SNRPF and SNRPG that assemble in a heptameric protein ring on the Sm site of the small nuclear RNA to form the core snRNP (Sm core). In the cytosol, the Sm proteins SNRPD1, SNRPD2, SNRPE, SNRPF and SNRPG are trapped in an inactive 6S pICln-Sm complex by the chaperone CLNS1A that controls the assembly of the core snRNP. Dissociation by the SMN complex of CLNS1A from the trapped Sm proteins and their transfer to an SMN-Sm complex triggers the assembly of core snRNPs and their transport to the nucleus.</text>
</comment>
<comment type="function">
    <text evidence="12">Component of the Mediator complex, a coactivator involved in the regulated transcription of nearly all RNA polymerase II-dependent genes. Mediator functions as a bridge to convey information from gene-specific regulatory proteins to the basal RNA polymerase II transcription machinery. Mediator is recruited to promoters by direct interactions with regulatory proteins and serves as a scaffold for the assembly of a functional preinitiation complex with RNA polymerase II and the general transcription factors.</text>
</comment>
<evidence type="ECO:0000256" key="5">
    <source>
        <dbReference type="ARBA" id="ARBA00020612"/>
    </source>
</evidence>
<evidence type="ECO:0000256" key="13">
    <source>
        <dbReference type="SAM" id="MobiDB-lite"/>
    </source>
</evidence>
<feature type="compositionally biased region" description="Polar residues" evidence="13">
    <location>
        <begin position="834"/>
        <end position="854"/>
    </location>
</feature>
<feature type="compositionally biased region" description="Basic and acidic residues" evidence="13">
    <location>
        <begin position="726"/>
        <end position="743"/>
    </location>
</feature>
<keyword evidence="9 12" id="KW-0804">Transcription</keyword>
<evidence type="ECO:0000256" key="8">
    <source>
        <dbReference type="ARBA" id="ARBA00023159"/>
    </source>
</evidence>
<dbReference type="Pfam" id="PF10744">
    <property type="entry name" value="Med1"/>
    <property type="match status" value="1"/>
</dbReference>
<feature type="compositionally biased region" description="Basic and acidic residues" evidence="13">
    <location>
        <begin position="772"/>
        <end position="807"/>
    </location>
</feature>
<evidence type="ECO:0000313" key="15">
    <source>
        <dbReference type="EMBL" id="KAK8771125.1"/>
    </source>
</evidence>
<feature type="region of interest" description="Disordered" evidence="13">
    <location>
        <begin position="569"/>
        <end position="595"/>
    </location>
</feature>
<comment type="similarity">
    <text evidence="4">Belongs to the pICln (TC 1.A.47) family.</text>
</comment>
<comment type="caution">
    <text evidence="15">The sequence shown here is derived from an EMBL/GenBank/DDBJ whole genome shotgun (WGS) entry which is preliminary data.</text>
</comment>
<evidence type="ECO:0000256" key="9">
    <source>
        <dbReference type="ARBA" id="ARBA00023163"/>
    </source>
</evidence>
<feature type="compositionally biased region" description="Low complexity" evidence="13">
    <location>
        <begin position="1107"/>
        <end position="1120"/>
    </location>
</feature>
<feature type="compositionally biased region" description="Low complexity" evidence="13">
    <location>
        <begin position="1080"/>
        <end position="1091"/>
    </location>
</feature>
<keyword evidence="7 12" id="KW-0805">Transcription regulation</keyword>
<dbReference type="InterPro" id="IPR051999">
    <property type="entry name" value="Mediator_complex_subunit_1"/>
</dbReference>
<feature type="region of interest" description="Disordered" evidence="13">
    <location>
        <begin position="610"/>
        <end position="941"/>
    </location>
</feature>
<dbReference type="GO" id="GO:0045944">
    <property type="term" value="P:positive regulation of transcription by RNA polymerase II"/>
    <property type="evidence" value="ECO:0007669"/>
    <property type="project" value="UniProtKB-ARBA"/>
</dbReference>
<feature type="compositionally biased region" description="Acidic residues" evidence="13">
    <location>
        <begin position="654"/>
        <end position="664"/>
    </location>
</feature>
<dbReference type="InterPro" id="IPR011993">
    <property type="entry name" value="PH-like_dom_sf"/>
</dbReference>
<dbReference type="GO" id="GO:0034715">
    <property type="term" value="C:pICln-Sm protein complex"/>
    <property type="evidence" value="ECO:0007669"/>
    <property type="project" value="InterPro"/>
</dbReference>
<evidence type="ECO:0000256" key="10">
    <source>
        <dbReference type="ARBA" id="ARBA00023242"/>
    </source>
</evidence>
<dbReference type="GO" id="GO:0016592">
    <property type="term" value="C:mediator complex"/>
    <property type="evidence" value="ECO:0007669"/>
    <property type="project" value="InterPro"/>
</dbReference>
<dbReference type="GO" id="GO:0034709">
    <property type="term" value="C:methylosome"/>
    <property type="evidence" value="ECO:0007669"/>
    <property type="project" value="InterPro"/>
</dbReference>